<organism evidence="1 2">
    <name type="scientific">Stagnihabitans tardus</name>
    <dbReference type="NCBI Taxonomy" id="2699202"/>
    <lineage>
        <taxon>Bacteria</taxon>
        <taxon>Pseudomonadati</taxon>
        <taxon>Pseudomonadota</taxon>
        <taxon>Alphaproteobacteria</taxon>
        <taxon>Rhodobacterales</taxon>
        <taxon>Paracoccaceae</taxon>
        <taxon>Stagnihabitans</taxon>
    </lineage>
</organism>
<reference evidence="1" key="1">
    <citation type="submission" date="2020-01" db="EMBL/GenBank/DDBJ databases">
        <authorList>
            <person name="Chen W.-M."/>
        </authorList>
    </citation>
    <scope>NUCLEOTIDE SEQUENCE</scope>
    <source>
        <strain evidence="1">CYK-10</strain>
    </source>
</reference>
<protein>
    <submittedName>
        <fullName evidence="1">Uncharacterized protein</fullName>
    </submittedName>
</protein>
<dbReference type="RefSeq" id="WP_168774730.1">
    <property type="nucleotide sequence ID" value="NZ_JAABNR010000008.1"/>
</dbReference>
<dbReference type="EMBL" id="JAABNR010000008">
    <property type="protein sequence ID" value="NBZ87923.1"/>
    <property type="molecule type" value="Genomic_DNA"/>
</dbReference>
<sequence length="75" mass="8014">MSLHKLWLNPCPHCLHDIAKPMRAVGHGDGAFFAVVCVIGYGGCGHVGPVLEGEGAAIDGWNRANLPYWLEEMAG</sequence>
<keyword evidence="2" id="KW-1185">Reference proteome</keyword>
<proteinExistence type="predicted"/>
<gene>
    <name evidence="1" type="ORF">GV832_10065</name>
</gene>
<dbReference type="Proteomes" id="UP001193501">
    <property type="component" value="Unassembled WGS sequence"/>
</dbReference>
<dbReference type="AlphaFoldDB" id="A0AAE4YB05"/>
<comment type="caution">
    <text evidence="1">The sequence shown here is derived from an EMBL/GenBank/DDBJ whole genome shotgun (WGS) entry which is preliminary data.</text>
</comment>
<evidence type="ECO:0000313" key="1">
    <source>
        <dbReference type="EMBL" id="NBZ87923.1"/>
    </source>
</evidence>
<evidence type="ECO:0000313" key="2">
    <source>
        <dbReference type="Proteomes" id="UP001193501"/>
    </source>
</evidence>
<accession>A0AAE4YB05</accession>
<name>A0AAE4YB05_9RHOB</name>